<dbReference type="InterPro" id="IPR031944">
    <property type="entry name" value="RsgA_N"/>
</dbReference>
<reference evidence="14" key="1">
    <citation type="submission" date="2016-12" db="EMBL/GenBank/DDBJ databases">
        <title>Draft Genome Sequences od Carboxydothermus pertinax and islandicus, Hydrogenogenic Carboxydotrophic Bacteria.</title>
        <authorList>
            <person name="Fukuyama Y."/>
            <person name="Ohmae K."/>
            <person name="Yoneda Y."/>
            <person name="Yoshida T."/>
            <person name="Sako Y."/>
        </authorList>
    </citation>
    <scope>NUCLEOTIDE SEQUENCE [LARGE SCALE GENOMIC DNA]</scope>
    <source>
        <strain evidence="14">Ug1</strain>
    </source>
</reference>
<evidence type="ECO:0000256" key="10">
    <source>
        <dbReference type="HAMAP-Rule" id="MF_01820"/>
    </source>
</evidence>
<dbReference type="GO" id="GO:0019843">
    <property type="term" value="F:rRNA binding"/>
    <property type="evidence" value="ECO:0007669"/>
    <property type="project" value="UniProtKB-KW"/>
</dbReference>
<evidence type="ECO:0000256" key="3">
    <source>
        <dbReference type="ARBA" id="ARBA00022723"/>
    </source>
</evidence>
<keyword evidence="14" id="KW-1185">Reference proteome</keyword>
<dbReference type="STRING" id="870242.cpu_22290"/>
<keyword evidence="7 10" id="KW-0862">Zinc</keyword>
<dbReference type="GO" id="GO:0003924">
    <property type="term" value="F:GTPase activity"/>
    <property type="evidence" value="ECO:0007669"/>
    <property type="project" value="UniProtKB-UniRule"/>
</dbReference>
<dbReference type="GO" id="GO:0042274">
    <property type="term" value="P:ribosomal small subunit biogenesis"/>
    <property type="evidence" value="ECO:0007669"/>
    <property type="project" value="UniProtKB-UniRule"/>
</dbReference>
<dbReference type="InterPro" id="IPR030378">
    <property type="entry name" value="G_CP_dom"/>
</dbReference>
<dbReference type="InterPro" id="IPR010914">
    <property type="entry name" value="RsgA_GTPase_dom"/>
</dbReference>
<dbReference type="Pfam" id="PF16745">
    <property type="entry name" value="RsgA_N"/>
    <property type="match status" value="1"/>
</dbReference>
<dbReference type="PANTHER" id="PTHR32120">
    <property type="entry name" value="SMALL RIBOSOMAL SUBUNIT BIOGENESIS GTPASE RSGA"/>
    <property type="match status" value="1"/>
</dbReference>
<dbReference type="NCBIfam" id="TIGR00157">
    <property type="entry name" value="ribosome small subunit-dependent GTPase A"/>
    <property type="match status" value="1"/>
</dbReference>
<feature type="binding site" evidence="10">
    <location>
        <position position="251"/>
    </location>
    <ligand>
        <name>Zn(2+)</name>
        <dbReference type="ChEBI" id="CHEBI:29105"/>
    </ligand>
</feature>
<keyword evidence="6 10" id="KW-0378">Hydrolase</keyword>
<name>A0A1L8CXX9_9THEO</name>
<dbReference type="PANTHER" id="PTHR32120:SF11">
    <property type="entry name" value="SMALL RIBOSOMAL SUBUNIT BIOGENESIS GTPASE RSGA 1, MITOCHONDRIAL-RELATED"/>
    <property type="match status" value="1"/>
</dbReference>
<dbReference type="EMBL" id="BDJK01000055">
    <property type="protein sequence ID" value="GAV23719.1"/>
    <property type="molecule type" value="Genomic_DNA"/>
</dbReference>
<comment type="subcellular location">
    <subcellularLocation>
        <location evidence="10">Cytoplasm</location>
    </subcellularLocation>
</comment>
<feature type="domain" description="CP-type G" evidence="12">
    <location>
        <begin position="63"/>
        <end position="220"/>
    </location>
</feature>
<protein>
    <recommendedName>
        <fullName evidence="10">Small ribosomal subunit biogenesis GTPase RsgA</fullName>
        <ecNumber evidence="10">3.6.1.-</ecNumber>
    </recommendedName>
</protein>
<evidence type="ECO:0000256" key="7">
    <source>
        <dbReference type="ARBA" id="ARBA00022833"/>
    </source>
</evidence>
<dbReference type="Pfam" id="PF03193">
    <property type="entry name" value="RsgA_GTPase"/>
    <property type="match status" value="1"/>
</dbReference>
<dbReference type="HAMAP" id="MF_01820">
    <property type="entry name" value="GTPase_RsgA"/>
    <property type="match status" value="1"/>
</dbReference>
<keyword evidence="8 10" id="KW-0694">RNA-binding</keyword>
<evidence type="ECO:0000259" key="11">
    <source>
        <dbReference type="PROSITE" id="PS50936"/>
    </source>
</evidence>
<feature type="binding site" evidence="10">
    <location>
        <begin position="112"/>
        <end position="115"/>
    </location>
    <ligand>
        <name>GTP</name>
        <dbReference type="ChEBI" id="CHEBI:37565"/>
    </ligand>
</feature>
<feature type="binding site" evidence="10">
    <location>
        <begin position="162"/>
        <end position="170"/>
    </location>
    <ligand>
        <name>GTP</name>
        <dbReference type="ChEBI" id="CHEBI:37565"/>
    </ligand>
</feature>
<keyword evidence="1 10" id="KW-0963">Cytoplasm</keyword>
<evidence type="ECO:0000256" key="5">
    <source>
        <dbReference type="ARBA" id="ARBA00022741"/>
    </source>
</evidence>
<organism evidence="13 14">
    <name type="scientific">Carboxydothermus pertinax</name>
    <dbReference type="NCBI Taxonomy" id="870242"/>
    <lineage>
        <taxon>Bacteria</taxon>
        <taxon>Bacillati</taxon>
        <taxon>Bacillota</taxon>
        <taxon>Clostridia</taxon>
        <taxon>Thermoanaerobacterales</taxon>
        <taxon>Thermoanaerobacteraceae</taxon>
        <taxon>Carboxydothermus</taxon>
    </lineage>
</organism>
<dbReference type="CDD" id="cd04466">
    <property type="entry name" value="S1_YloQ_GTPase"/>
    <property type="match status" value="1"/>
</dbReference>
<feature type="binding site" evidence="10">
    <location>
        <position position="244"/>
    </location>
    <ligand>
        <name>Zn(2+)</name>
        <dbReference type="ChEBI" id="CHEBI:29105"/>
    </ligand>
</feature>
<gene>
    <name evidence="10" type="primary">rsgA</name>
    <name evidence="13" type="ORF">cpu_22290</name>
</gene>
<keyword evidence="5 10" id="KW-0547">Nucleotide-binding</keyword>
<dbReference type="InterPro" id="IPR027417">
    <property type="entry name" value="P-loop_NTPase"/>
</dbReference>
<evidence type="ECO:0000256" key="1">
    <source>
        <dbReference type="ARBA" id="ARBA00022490"/>
    </source>
</evidence>
<dbReference type="SUPFAM" id="SSF50249">
    <property type="entry name" value="Nucleic acid-binding proteins"/>
    <property type="match status" value="1"/>
</dbReference>
<dbReference type="InterPro" id="IPR004881">
    <property type="entry name" value="Ribosome_biogen_GTPase_RsgA"/>
</dbReference>
<evidence type="ECO:0000256" key="9">
    <source>
        <dbReference type="ARBA" id="ARBA00023134"/>
    </source>
</evidence>
<dbReference type="Gene3D" id="3.40.50.300">
    <property type="entry name" value="P-loop containing nucleotide triphosphate hydrolases"/>
    <property type="match status" value="1"/>
</dbReference>
<keyword evidence="9 10" id="KW-0342">GTP-binding</keyword>
<proteinExistence type="inferred from homology"/>
<feature type="binding site" evidence="10">
    <location>
        <position position="249"/>
    </location>
    <ligand>
        <name>Zn(2+)</name>
        <dbReference type="ChEBI" id="CHEBI:29105"/>
    </ligand>
</feature>
<dbReference type="Proteomes" id="UP000187485">
    <property type="component" value="Unassembled WGS sequence"/>
</dbReference>
<feature type="domain" description="EngC GTPase" evidence="11">
    <location>
        <begin position="72"/>
        <end position="218"/>
    </location>
</feature>
<sequence>MEGLVIKNYAGFYYVDTGKIIYRCKARGKFKKDNIKILTGDRVVISVLIPDSEGVIESLLPRKNELIRPPIANVDQVLLVFSFANPSPNSELIDRLLVMAGAADLDVVLVFNKSDLAVLESQQLFEYYRRILPKTVAISAHAEIGIDHLMNYLKHKISVLAGPSGVGKSTLVNRLVPGAKLVTGEVSPKIGRGRHTTRHVELIKLPLGGFLADTPGFSNLNLPEIDKKDLQNYFPEIKENRIFCHYPDCLHVKEPECRIRELIHKGEIPSFRYENYKAFLEEISQRERSY</sequence>
<evidence type="ECO:0000256" key="6">
    <source>
        <dbReference type="ARBA" id="ARBA00022801"/>
    </source>
</evidence>
<comment type="similarity">
    <text evidence="10">Belongs to the TRAFAC class YlqF/YawG GTPase family. RsgA subfamily.</text>
</comment>
<dbReference type="Gene3D" id="1.10.40.50">
    <property type="entry name" value="Probable gtpase engc, domain 3"/>
    <property type="match status" value="1"/>
</dbReference>
<dbReference type="GO" id="GO:0005737">
    <property type="term" value="C:cytoplasm"/>
    <property type="evidence" value="ECO:0007669"/>
    <property type="project" value="UniProtKB-SubCell"/>
</dbReference>
<accession>A0A1L8CXX9</accession>
<comment type="function">
    <text evidence="10">One of several proteins that assist in the late maturation steps of the functional core of the 30S ribosomal subunit. Helps release RbfA from mature subunits. May play a role in the assembly of ribosomal proteins into the subunit. Circularly permuted GTPase that catalyzes slow GTP hydrolysis, GTPase activity is stimulated by the 30S ribosomal subunit.</text>
</comment>
<dbReference type="CDD" id="cd01854">
    <property type="entry name" value="YjeQ_EngC"/>
    <property type="match status" value="1"/>
</dbReference>
<dbReference type="SUPFAM" id="SSF52540">
    <property type="entry name" value="P-loop containing nucleoside triphosphate hydrolases"/>
    <property type="match status" value="1"/>
</dbReference>
<dbReference type="OrthoDB" id="9809485at2"/>
<comment type="subunit">
    <text evidence="10">Monomer. Associates with 30S ribosomal subunit, binds 16S rRNA.</text>
</comment>
<evidence type="ECO:0000313" key="14">
    <source>
        <dbReference type="Proteomes" id="UP000187485"/>
    </source>
</evidence>
<comment type="caution">
    <text evidence="13">The sequence shown here is derived from an EMBL/GenBank/DDBJ whole genome shotgun (WGS) entry which is preliminary data.</text>
</comment>
<dbReference type="GO" id="GO:0005525">
    <property type="term" value="F:GTP binding"/>
    <property type="evidence" value="ECO:0007669"/>
    <property type="project" value="UniProtKB-UniRule"/>
</dbReference>
<keyword evidence="2 10" id="KW-0690">Ribosome biogenesis</keyword>
<evidence type="ECO:0000259" key="12">
    <source>
        <dbReference type="PROSITE" id="PS51721"/>
    </source>
</evidence>
<keyword evidence="3 10" id="KW-0479">Metal-binding</keyword>
<evidence type="ECO:0000256" key="8">
    <source>
        <dbReference type="ARBA" id="ARBA00022884"/>
    </source>
</evidence>
<feature type="binding site" evidence="10">
    <location>
        <position position="257"/>
    </location>
    <ligand>
        <name>Zn(2+)</name>
        <dbReference type="ChEBI" id="CHEBI:29105"/>
    </ligand>
</feature>
<dbReference type="InterPro" id="IPR012340">
    <property type="entry name" value="NA-bd_OB-fold"/>
</dbReference>
<dbReference type="PROSITE" id="PS51721">
    <property type="entry name" value="G_CP"/>
    <property type="match status" value="1"/>
</dbReference>
<evidence type="ECO:0000313" key="13">
    <source>
        <dbReference type="EMBL" id="GAV23719.1"/>
    </source>
</evidence>
<dbReference type="EC" id="3.6.1.-" evidence="10"/>
<dbReference type="AlphaFoldDB" id="A0A1L8CXX9"/>
<dbReference type="PROSITE" id="PS50936">
    <property type="entry name" value="ENGC_GTPASE"/>
    <property type="match status" value="1"/>
</dbReference>
<dbReference type="GO" id="GO:0046872">
    <property type="term" value="F:metal ion binding"/>
    <property type="evidence" value="ECO:0007669"/>
    <property type="project" value="UniProtKB-KW"/>
</dbReference>
<evidence type="ECO:0000256" key="2">
    <source>
        <dbReference type="ARBA" id="ARBA00022517"/>
    </source>
</evidence>
<evidence type="ECO:0000256" key="4">
    <source>
        <dbReference type="ARBA" id="ARBA00022730"/>
    </source>
</evidence>
<dbReference type="RefSeq" id="WP_075860106.1">
    <property type="nucleotide sequence ID" value="NZ_BDJK01000055.1"/>
</dbReference>
<dbReference type="Gene3D" id="2.40.50.140">
    <property type="entry name" value="Nucleic acid-binding proteins"/>
    <property type="match status" value="1"/>
</dbReference>
<keyword evidence="4 10" id="KW-0699">rRNA-binding</keyword>
<comment type="cofactor">
    <cofactor evidence="10">
        <name>Zn(2+)</name>
        <dbReference type="ChEBI" id="CHEBI:29105"/>
    </cofactor>
    <text evidence="10">Binds 1 zinc ion per subunit.</text>
</comment>